<comment type="subcellular location">
    <subcellularLocation>
        <location evidence="1">Nucleus</location>
    </subcellularLocation>
</comment>
<keyword evidence="2" id="KW-0479">Metal-binding</keyword>
<evidence type="ECO:0000256" key="4">
    <source>
        <dbReference type="ARBA" id="ARBA00022833"/>
    </source>
</evidence>
<feature type="compositionally biased region" description="Polar residues" evidence="5">
    <location>
        <begin position="338"/>
        <end position="354"/>
    </location>
</feature>
<feature type="region of interest" description="Disordered" evidence="5">
    <location>
        <begin position="331"/>
        <end position="383"/>
    </location>
</feature>
<reference evidence="7" key="1">
    <citation type="journal article" date="2004" name="Nature">
        <title>Genome duplication in the teleost fish Tetraodon nigroviridis reveals the early vertebrate proto-karyotype.</title>
        <authorList>
            <person name="Jaillon O."/>
            <person name="Aury J.-M."/>
            <person name="Brunet F."/>
            <person name="Petit J.-L."/>
            <person name="Stange-Thomann N."/>
            <person name="Mauceli E."/>
            <person name="Bouneau L."/>
            <person name="Fischer C."/>
            <person name="Ozouf-Costaz C."/>
            <person name="Bernot A."/>
            <person name="Nicaud S."/>
            <person name="Jaffe D."/>
            <person name="Fisher S."/>
            <person name="Lutfalla G."/>
            <person name="Dossat C."/>
            <person name="Segurens B."/>
            <person name="Dasilva C."/>
            <person name="Salanoubat M."/>
            <person name="Levy M."/>
            <person name="Boudet N."/>
            <person name="Castellano S."/>
            <person name="Anthouard V."/>
            <person name="Jubin C."/>
            <person name="Castelli V."/>
            <person name="Katinka M."/>
            <person name="Vacherie B."/>
            <person name="Biemont C."/>
            <person name="Skalli Z."/>
            <person name="Cattolico L."/>
            <person name="Poulain J."/>
            <person name="De Berardinis V."/>
            <person name="Cruaud C."/>
            <person name="Duprat S."/>
            <person name="Brottier P."/>
            <person name="Coutanceau J.-P."/>
            <person name="Gouzy J."/>
            <person name="Parra G."/>
            <person name="Lardier G."/>
            <person name="Chapple C."/>
            <person name="McKernan K.J."/>
            <person name="McEwan P."/>
            <person name="Bosak S."/>
            <person name="Kellis M."/>
            <person name="Volff J.-N."/>
            <person name="Guigo R."/>
            <person name="Zody M.C."/>
            <person name="Mesirov J."/>
            <person name="Lindblad-Toh K."/>
            <person name="Birren B."/>
            <person name="Nusbaum C."/>
            <person name="Kahn D."/>
            <person name="Robinson-Rechavi M."/>
            <person name="Laudet V."/>
            <person name="Schachter V."/>
            <person name="Quetier F."/>
            <person name="Saurin W."/>
            <person name="Scarpelli C."/>
            <person name="Wincker P."/>
            <person name="Lander E.S."/>
            <person name="Weissenbach J."/>
            <person name="Roest Crollius H."/>
        </authorList>
    </citation>
    <scope>NUCLEOTIDE SEQUENCE [LARGE SCALE GENOMIC DNA]</scope>
</reference>
<name>H3C5K1_TETNG</name>
<dbReference type="GO" id="GO:0005634">
    <property type="term" value="C:nucleus"/>
    <property type="evidence" value="ECO:0007669"/>
    <property type="project" value="UniProtKB-SubCell"/>
</dbReference>
<evidence type="ECO:0000256" key="3">
    <source>
        <dbReference type="ARBA" id="ARBA00022737"/>
    </source>
</evidence>
<keyword evidence="7" id="KW-1185">Reference proteome</keyword>
<dbReference type="InterPro" id="IPR051968">
    <property type="entry name" value="ZnFinger_Homeobox_TR"/>
</dbReference>
<feature type="region of interest" description="Disordered" evidence="5">
    <location>
        <begin position="397"/>
        <end position="495"/>
    </location>
</feature>
<dbReference type="AlphaFoldDB" id="H3C5K1"/>
<dbReference type="GeneTree" id="ENSGT00940000159542"/>
<keyword evidence="4" id="KW-0862">Zinc</keyword>
<feature type="compositionally biased region" description="Low complexity" evidence="5">
    <location>
        <begin position="482"/>
        <end position="495"/>
    </location>
</feature>
<reference evidence="6" key="2">
    <citation type="submission" date="2025-08" db="UniProtKB">
        <authorList>
            <consortium name="Ensembl"/>
        </authorList>
    </citation>
    <scope>IDENTIFICATION</scope>
</reference>
<evidence type="ECO:0000256" key="5">
    <source>
        <dbReference type="SAM" id="MobiDB-lite"/>
    </source>
</evidence>
<evidence type="ECO:0000313" key="6">
    <source>
        <dbReference type="Ensembl" id="ENSTNIP00000003520.1"/>
    </source>
</evidence>
<dbReference type="PANTHER" id="PTHR45891:SF2">
    <property type="entry name" value="ZINC FINGER HOMEOBOX PROTEIN 4"/>
    <property type="match status" value="1"/>
</dbReference>
<protein>
    <submittedName>
        <fullName evidence="6">Zinc finger homeobox 4</fullName>
    </submittedName>
</protein>
<feature type="compositionally biased region" description="Low complexity" evidence="5">
    <location>
        <begin position="98"/>
        <end position="113"/>
    </location>
</feature>
<feature type="compositionally biased region" description="Polar residues" evidence="5">
    <location>
        <begin position="453"/>
        <end position="480"/>
    </location>
</feature>
<dbReference type="Ensembl" id="ENSTNIT00000003409.1">
    <property type="protein sequence ID" value="ENSTNIP00000003520.1"/>
    <property type="gene ID" value="ENSTNIG00000008122.1"/>
</dbReference>
<feature type="region of interest" description="Disordered" evidence="5">
    <location>
        <begin position="97"/>
        <end position="116"/>
    </location>
</feature>
<evidence type="ECO:0000313" key="7">
    <source>
        <dbReference type="Proteomes" id="UP000007303"/>
    </source>
</evidence>
<sequence length="495" mass="52595">VAPAKEIPCNECSNSFSSLQNYMEHHCPNGRLPTGGRKEDSEMEMEDDSDVENLCSDIIYQPDGSAFILEDAKEQRGNQGVLSGSLQFRGLLSPHTFPSAQVSSSQSGLSPGGERLDQPAAPMSFYPPLINTFHIASSLGSKSLAPDHPSFQNTSVGGMAGAGPVLHSFRVYDLRHKNDKDYLTADGAAKNSCVSKDVPNNVDLSKFEGCVADGRRKPVLMCFLCKLSFGYSRSFVTHAVHDHRMTLTEAEQKLLSNKHVSAIIQGIGKDKEPLISFLEPKKPLNSGLSHFPTSANFLGPDTGLRGLWNAFHSSGENAESLQAGFAFLKGSASSSSSDQNPRTQTMPKAETNPNLGGGAGAHRTPSGSSAATGGTLEGRNSDSDCKGLIRDICTLQSNGPDLSQYPPIKHEPGSVGGESPDQDEDTYSNGGGVEMEADEEEDQAMTMAITGQRADSTGSKDFPLLNQSISPLSNSVLKFNSDSKSPASTSSSSLP</sequence>
<keyword evidence="3" id="KW-0677">Repeat</keyword>
<evidence type="ECO:0000256" key="1">
    <source>
        <dbReference type="ARBA" id="ARBA00004123"/>
    </source>
</evidence>
<dbReference type="GO" id="GO:0000978">
    <property type="term" value="F:RNA polymerase II cis-regulatory region sequence-specific DNA binding"/>
    <property type="evidence" value="ECO:0007669"/>
    <property type="project" value="TreeGrafter"/>
</dbReference>
<accession>H3C5K1</accession>
<organism evidence="6 7">
    <name type="scientific">Tetraodon nigroviridis</name>
    <name type="common">Spotted green pufferfish</name>
    <name type="synonym">Chelonodon nigroviridis</name>
    <dbReference type="NCBI Taxonomy" id="99883"/>
    <lineage>
        <taxon>Eukaryota</taxon>
        <taxon>Metazoa</taxon>
        <taxon>Chordata</taxon>
        <taxon>Craniata</taxon>
        <taxon>Vertebrata</taxon>
        <taxon>Euteleostomi</taxon>
        <taxon>Actinopterygii</taxon>
        <taxon>Neopterygii</taxon>
        <taxon>Teleostei</taxon>
        <taxon>Neoteleostei</taxon>
        <taxon>Acanthomorphata</taxon>
        <taxon>Eupercaria</taxon>
        <taxon>Tetraodontiformes</taxon>
        <taxon>Tetradontoidea</taxon>
        <taxon>Tetraodontidae</taxon>
        <taxon>Tetraodon</taxon>
    </lineage>
</organism>
<dbReference type="PANTHER" id="PTHR45891">
    <property type="entry name" value="ZINC FINGER HOMEOBOX PROTEIN"/>
    <property type="match status" value="1"/>
</dbReference>
<evidence type="ECO:0000256" key="2">
    <source>
        <dbReference type="ARBA" id="ARBA00022723"/>
    </source>
</evidence>
<proteinExistence type="predicted"/>
<dbReference type="GO" id="GO:0046872">
    <property type="term" value="F:metal ion binding"/>
    <property type="evidence" value="ECO:0007669"/>
    <property type="project" value="UniProtKB-KW"/>
</dbReference>
<dbReference type="Proteomes" id="UP000007303">
    <property type="component" value="Unassembled WGS sequence"/>
</dbReference>
<dbReference type="GO" id="GO:0000981">
    <property type="term" value="F:DNA-binding transcription factor activity, RNA polymerase II-specific"/>
    <property type="evidence" value="ECO:0007669"/>
    <property type="project" value="TreeGrafter"/>
</dbReference>
<reference evidence="6" key="3">
    <citation type="submission" date="2025-09" db="UniProtKB">
        <authorList>
            <consortium name="Ensembl"/>
        </authorList>
    </citation>
    <scope>IDENTIFICATION</scope>
</reference>